<evidence type="ECO:0000256" key="2">
    <source>
        <dbReference type="ARBA" id="ARBA00022771"/>
    </source>
</evidence>
<comment type="caution">
    <text evidence="5">The sequence shown here is derived from an EMBL/GenBank/DDBJ whole genome shotgun (WGS) entry which is preliminary data.</text>
</comment>
<accession>A0ABT2TE49</accession>
<evidence type="ECO:0000256" key="3">
    <source>
        <dbReference type="ARBA" id="ARBA00022833"/>
    </source>
</evidence>
<sequence>MNSEGIKSRYSMRDIAEQYGFHPNRAGFIPCPFHQGDREPSMKIYKDSYYCFGCGAHGDIFSFVQQMDGLTFREAFLSLGGTYEKETFQDRMERYHARKAQDMRKKEKEKLRAKRKMNNELIDIYRNGYHTAKPFSEAWTDCYNALQYQLYLHEILNEPR</sequence>
<evidence type="ECO:0000256" key="1">
    <source>
        <dbReference type="ARBA" id="ARBA00022723"/>
    </source>
</evidence>
<proteinExistence type="predicted"/>
<dbReference type="SUPFAM" id="SSF57783">
    <property type="entry name" value="Zinc beta-ribbon"/>
    <property type="match status" value="1"/>
</dbReference>
<name>A0ABT2TE49_9FIRM</name>
<dbReference type="InterPro" id="IPR036977">
    <property type="entry name" value="DNA_primase_Znf_CHC2"/>
</dbReference>
<keyword evidence="3" id="KW-0862">Zinc</keyword>
<keyword evidence="6" id="KW-1185">Reference proteome</keyword>
<dbReference type="PANTHER" id="PTHR30313">
    <property type="entry name" value="DNA PRIMASE"/>
    <property type="match status" value="1"/>
</dbReference>
<dbReference type="Pfam" id="PF01807">
    <property type="entry name" value="Zn_ribbon_DnaG"/>
    <property type="match status" value="1"/>
</dbReference>
<evidence type="ECO:0000313" key="6">
    <source>
        <dbReference type="Proteomes" id="UP001652394"/>
    </source>
</evidence>
<evidence type="ECO:0000313" key="5">
    <source>
        <dbReference type="EMBL" id="MCU6748564.1"/>
    </source>
</evidence>
<organism evidence="5 6">
    <name type="scientific">Faecalicatena acetigenes</name>
    <dbReference type="NCBI Taxonomy" id="2981790"/>
    <lineage>
        <taxon>Bacteria</taxon>
        <taxon>Bacillati</taxon>
        <taxon>Bacillota</taxon>
        <taxon>Clostridia</taxon>
        <taxon>Lachnospirales</taxon>
        <taxon>Lachnospiraceae</taxon>
        <taxon>Faecalicatena</taxon>
    </lineage>
</organism>
<keyword evidence="1" id="KW-0479">Metal-binding</keyword>
<evidence type="ECO:0000259" key="4">
    <source>
        <dbReference type="SMART" id="SM00400"/>
    </source>
</evidence>
<protein>
    <submittedName>
        <fullName evidence="5">CHC2 zinc finger domain-containing protein</fullName>
    </submittedName>
</protein>
<dbReference type="EMBL" id="JAOQJX010000025">
    <property type="protein sequence ID" value="MCU6748564.1"/>
    <property type="molecule type" value="Genomic_DNA"/>
</dbReference>
<dbReference type="RefSeq" id="WP_267304265.1">
    <property type="nucleotide sequence ID" value="NZ_JAOQJX010000025.1"/>
</dbReference>
<dbReference type="SMART" id="SM00400">
    <property type="entry name" value="ZnF_CHCC"/>
    <property type="match status" value="1"/>
</dbReference>
<reference evidence="5 6" key="1">
    <citation type="journal article" date="2021" name="ISME Commun">
        <title>Automated analysis of genomic sequences facilitates high-throughput and comprehensive description of bacteria.</title>
        <authorList>
            <person name="Hitch T.C.A."/>
        </authorList>
    </citation>
    <scope>NUCLEOTIDE SEQUENCE [LARGE SCALE GENOMIC DNA]</scope>
    <source>
        <strain evidence="5 6">H2_18</strain>
    </source>
</reference>
<dbReference type="InterPro" id="IPR002694">
    <property type="entry name" value="Znf_CHC2"/>
</dbReference>
<keyword evidence="2" id="KW-0863">Zinc-finger</keyword>
<gene>
    <name evidence="5" type="ORF">OCV51_13025</name>
</gene>
<dbReference type="InterPro" id="IPR050219">
    <property type="entry name" value="DnaG_primase"/>
</dbReference>
<dbReference type="Gene3D" id="3.90.580.10">
    <property type="entry name" value="Zinc finger, CHC2-type domain"/>
    <property type="match status" value="1"/>
</dbReference>
<dbReference type="Proteomes" id="UP001652394">
    <property type="component" value="Unassembled WGS sequence"/>
</dbReference>
<dbReference type="PANTHER" id="PTHR30313:SF2">
    <property type="entry name" value="DNA PRIMASE"/>
    <property type="match status" value="1"/>
</dbReference>
<feature type="domain" description="Zinc finger CHC2-type" evidence="4">
    <location>
        <begin position="31"/>
        <end position="80"/>
    </location>
</feature>